<reference evidence="1 2" key="1">
    <citation type="journal article" date="2010" name="Stand. Genomic Sci.">
        <title>Complete genome sequence of Meiothermus silvanus type strain (VI-R2).</title>
        <authorList>
            <person name="Sikorski J."/>
            <person name="Tindall B.J."/>
            <person name="Lowry S."/>
            <person name="Lucas S."/>
            <person name="Nolan M."/>
            <person name="Copeland A."/>
            <person name="Glavina Del Rio T."/>
            <person name="Tice H."/>
            <person name="Cheng J.F."/>
            <person name="Han C."/>
            <person name="Pitluck S."/>
            <person name="Liolios K."/>
            <person name="Ivanova N."/>
            <person name="Mavromatis K."/>
            <person name="Mikhailova N."/>
            <person name="Pati A."/>
            <person name="Goodwin L."/>
            <person name="Chen A."/>
            <person name="Palaniappan K."/>
            <person name="Land M."/>
            <person name="Hauser L."/>
            <person name="Chang Y.J."/>
            <person name="Jeffries C.D."/>
            <person name="Rohde M."/>
            <person name="Goker M."/>
            <person name="Woyke T."/>
            <person name="Bristow J."/>
            <person name="Eisen J.A."/>
            <person name="Markowitz V."/>
            <person name="Hugenholtz P."/>
            <person name="Kyrpides N.C."/>
            <person name="Klenk H.P."/>
            <person name="Lapidus A."/>
        </authorList>
    </citation>
    <scope>NUCLEOTIDE SEQUENCE [LARGE SCALE GENOMIC DNA]</scope>
    <source>
        <strain evidence="2">ATCC 700542 / DSM 9946 / VI-R2</strain>
    </source>
</reference>
<organism evidence="1 2">
    <name type="scientific">Allomeiothermus silvanus (strain ATCC 700542 / DSM 9946 / NBRC 106475 / NCIMB 13440 / VI-R2)</name>
    <name type="common">Thermus silvanus</name>
    <dbReference type="NCBI Taxonomy" id="526227"/>
    <lineage>
        <taxon>Bacteria</taxon>
        <taxon>Thermotogati</taxon>
        <taxon>Deinococcota</taxon>
        <taxon>Deinococci</taxon>
        <taxon>Thermales</taxon>
        <taxon>Thermaceae</taxon>
        <taxon>Allomeiothermus</taxon>
    </lineage>
</organism>
<keyword evidence="2" id="KW-1185">Reference proteome</keyword>
<name>D7BGF8_ALLS1</name>
<dbReference type="Proteomes" id="UP000001916">
    <property type="component" value="Chromosome"/>
</dbReference>
<dbReference type="AlphaFoldDB" id="D7BGF8"/>
<evidence type="ECO:0000313" key="1">
    <source>
        <dbReference type="EMBL" id="ADH63774.1"/>
    </source>
</evidence>
<sequence>MTSLDRIYQRNLSPTQARHYARLCERNHNTFGAQIYHDVAEALEAAERIRAAMRLQGYLCPTCGNTGRLDDIPCFHCAA</sequence>
<dbReference type="STRING" id="526227.Mesil_1899"/>
<dbReference type="OrthoDB" id="26841at2"/>
<gene>
    <name evidence="1" type="ordered locus">Mesil_1899</name>
</gene>
<dbReference type="eggNOG" id="ENOG502ZX90">
    <property type="taxonomic scope" value="Bacteria"/>
</dbReference>
<accession>D7BGF8</accession>
<protein>
    <submittedName>
        <fullName evidence="1">Uncharacterized protein</fullName>
    </submittedName>
</protein>
<dbReference type="HOGENOM" id="CLU_2601921_0_0_0"/>
<proteinExistence type="predicted"/>
<dbReference type="EMBL" id="CP002042">
    <property type="protein sequence ID" value="ADH63774.1"/>
    <property type="molecule type" value="Genomic_DNA"/>
</dbReference>
<evidence type="ECO:0000313" key="2">
    <source>
        <dbReference type="Proteomes" id="UP000001916"/>
    </source>
</evidence>
<dbReference type="KEGG" id="msv:Mesil_1899"/>